<accession>A6DSD8</accession>
<reference evidence="1 2" key="1">
    <citation type="journal article" date="2010" name="J. Bacteriol.">
        <title>Genome sequence of Lentisphaera araneosa HTCC2155T, the type species of the order Lentisphaerales in the phylum Lentisphaerae.</title>
        <authorList>
            <person name="Thrash J.C."/>
            <person name="Cho J.C."/>
            <person name="Vergin K.L."/>
            <person name="Morris R.M."/>
            <person name="Giovannoni S.J."/>
        </authorList>
    </citation>
    <scope>NUCLEOTIDE SEQUENCE [LARGE SCALE GENOMIC DNA]</scope>
    <source>
        <strain evidence="1 2">HTCC2155</strain>
    </source>
</reference>
<dbReference type="EMBL" id="ABCK01000029">
    <property type="protein sequence ID" value="EDM25483.1"/>
    <property type="molecule type" value="Genomic_DNA"/>
</dbReference>
<evidence type="ECO:0000313" key="2">
    <source>
        <dbReference type="Proteomes" id="UP000004947"/>
    </source>
</evidence>
<protein>
    <submittedName>
        <fullName evidence="1">Uncharacterized protein</fullName>
    </submittedName>
</protein>
<dbReference type="RefSeq" id="WP_007280747.1">
    <property type="nucleotide sequence ID" value="NZ_ABCK01000029.1"/>
</dbReference>
<comment type="caution">
    <text evidence="1">The sequence shown here is derived from an EMBL/GenBank/DDBJ whole genome shotgun (WGS) entry which is preliminary data.</text>
</comment>
<proteinExistence type="predicted"/>
<evidence type="ECO:0000313" key="1">
    <source>
        <dbReference type="EMBL" id="EDM25483.1"/>
    </source>
</evidence>
<dbReference type="STRING" id="313628.LNTAR_25480"/>
<dbReference type="AlphaFoldDB" id="A6DSD8"/>
<gene>
    <name evidence="1" type="ORF">LNTAR_25480</name>
</gene>
<organism evidence="1 2">
    <name type="scientific">Lentisphaera araneosa HTCC2155</name>
    <dbReference type="NCBI Taxonomy" id="313628"/>
    <lineage>
        <taxon>Bacteria</taxon>
        <taxon>Pseudomonadati</taxon>
        <taxon>Lentisphaerota</taxon>
        <taxon>Lentisphaeria</taxon>
        <taxon>Lentisphaerales</taxon>
        <taxon>Lentisphaeraceae</taxon>
        <taxon>Lentisphaera</taxon>
    </lineage>
</organism>
<keyword evidence="2" id="KW-1185">Reference proteome</keyword>
<dbReference type="Proteomes" id="UP000004947">
    <property type="component" value="Unassembled WGS sequence"/>
</dbReference>
<name>A6DSD8_9BACT</name>
<sequence>MIDSQRKPKVTCKLHSEVIQSLQETKTLFHASTYDQAILELVNFYNDHRPAQGSRRELRTIHTPVIS</sequence>